<evidence type="ECO:0000259" key="1">
    <source>
        <dbReference type="Pfam" id="PF01368"/>
    </source>
</evidence>
<dbReference type="AlphaFoldDB" id="A0A1S8AZT2"/>
<dbReference type="PANTHER" id="PTHR30255:SF3">
    <property type="entry name" value="SINGLE-STRANDED-DNA-SPECIFIC EXONUCLEASE RECJ"/>
    <property type="match status" value="1"/>
</dbReference>
<dbReference type="RefSeq" id="WP_076147641.1">
    <property type="nucleotide sequence ID" value="NZ_LWLN01000001.1"/>
</dbReference>
<feature type="domain" description="DHHA1" evidence="2">
    <location>
        <begin position="391"/>
        <end position="489"/>
    </location>
</feature>
<dbReference type="GO" id="GO:0003676">
    <property type="term" value="F:nucleic acid binding"/>
    <property type="evidence" value="ECO:0007669"/>
    <property type="project" value="InterPro"/>
</dbReference>
<dbReference type="InterPro" id="IPR051673">
    <property type="entry name" value="SSDNA_exonuclease_RecJ"/>
</dbReference>
<dbReference type="InterPro" id="IPR048515">
    <property type="entry name" value="DHH_CID"/>
</dbReference>
<dbReference type="InterPro" id="IPR038763">
    <property type="entry name" value="DHH_sf"/>
</dbReference>
<sequence>MAGPVPDLEDRAVACAERLCAADSVLLASHIDADGLTSAAIAAQALERAGIPFEAVFEKQLDDEAIAAIAATEYDTVLFTDFGSGQLDSIGDHEDAGEFTPVIADHHQPADRNTEYHLNPLLFGIDGASELSGAGASYVLARALADVADDGSDSAVAADGGTVTTSGANARADNRDLAALAVVGAVGDMQATSGQLHGANAAIVEEGVDAGVLETGKDLALYGKQTRPLPKLLEYATDVHIPGISNDENGALRFLDGLDLELKRDGEWRTWADLSNDEKRTVASALVRRAVSSGVPANKIDELVSTAYVLCEEPVGTELRDASEFSTLLNATARYERADVGLGVCLGDRDGALERARQLLREHRRNLSNGIDLVTREGATQEEYVQWFHADDEIRETIVGIVAGMAMGNEGISRSKPIIAFADKNDEEVKVSSRGTHSLVRQGLDLSVVMGEASRAVGGDGGGHDVAAGATVPKGEEGAFVERADEIVGEQLS</sequence>
<protein>
    <submittedName>
        <fullName evidence="4">Recombinase RecJ</fullName>
    </submittedName>
</protein>
<evidence type="ECO:0000313" key="4">
    <source>
        <dbReference type="EMBL" id="OLZ42318.1"/>
    </source>
</evidence>
<evidence type="ECO:0000259" key="3">
    <source>
        <dbReference type="Pfam" id="PF21763"/>
    </source>
</evidence>
<evidence type="ECO:0000259" key="2">
    <source>
        <dbReference type="Pfam" id="PF02272"/>
    </source>
</evidence>
<dbReference type="GO" id="GO:0004527">
    <property type="term" value="F:exonuclease activity"/>
    <property type="evidence" value="ECO:0007669"/>
    <property type="project" value="UniProtKB-KW"/>
</dbReference>
<feature type="domain" description="DDH" evidence="1">
    <location>
        <begin position="25"/>
        <end position="140"/>
    </location>
</feature>
<evidence type="ECO:0000313" key="5">
    <source>
        <dbReference type="Proteomes" id="UP000189370"/>
    </source>
</evidence>
<proteinExistence type="predicted"/>
<dbReference type="OrthoDB" id="36101at2157"/>
<comment type="caution">
    <text evidence="4">The sequence shown here is derived from an EMBL/GenBank/DDBJ whole genome shotgun (WGS) entry which is preliminary data.</text>
</comment>
<organism evidence="4 5">
    <name type="scientific">Natrinema saccharevitans</name>
    <dbReference type="NCBI Taxonomy" id="301967"/>
    <lineage>
        <taxon>Archaea</taxon>
        <taxon>Methanobacteriati</taxon>
        <taxon>Methanobacteriota</taxon>
        <taxon>Stenosarchaea group</taxon>
        <taxon>Halobacteria</taxon>
        <taxon>Halobacteriales</taxon>
        <taxon>Natrialbaceae</taxon>
        <taxon>Natrinema</taxon>
    </lineage>
</organism>
<gene>
    <name evidence="4" type="ORF">A6E15_15690</name>
</gene>
<keyword evidence="5" id="KW-1185">Reference proteome</keyword>
<dbReference type="InterPro" id="IPR003156">
    <property type="entry name" value="DHHA1_dom"/>
</dbReference>
<accession>A0A1S8AZT2</accession>
<dbReference type="Pfam" id="PF01368">
    <property type="entry name" value="DHH"/>
    <property type="match status" value="1"/>
</dbReference>
<name>A0A1S8AZT2_9EURY</name>
<dbReference type="Proteomes" id="UP000189370">
    <property type="component" value="Unassembled WGS sequence"/>
</dbReference>
<dbReference type="STRING" id="301967.A6E15_15690"/>
<feature type="domain" description="DHH-CID" evidence="3">
    <location>
        <begin position="221"/>
        <end position="304"/>
    </location>
</feature>
<dbReference type="InterPro" id="IPR001667">
    <property type="entry name" value="DDH_dom"/>
</dbReference>
<dbReference type="Pfam" id="PF21763">
    <property type="entry name" value="DHH_CID"/>
    <property type="match status" value="1"/>
</dbReference>
<dbReference type="EMBL" id="LWLN01000001">
    <property type="protein sequence ID" value="OLZ42318.1"/>
    <property type="molecule type" value="Genomic_DNA"/>
</dbReference>
<dbReference type="SUPFAM" id="SSF64182">
    <property type="entry name" value="DHH phosphoesterases"/>
    <property type="match status" value="1"/>
</dbReference>
<reference evidence="5" key="1">
    <citation type="submission" date="2016-04" db="EMBL/GenBank/DDBJ databases">
        <authorList>
            <person name="Chen S.-C."/>
            <person name="Lai M.-C."/>
        </authorList>
    </citation>
    <scope>NUCLEOTIDE SEQUENCE [LARGE SCALE GENOMIC DNA]</scope>
    <source>
        <strain evidence="5">AB14</strain>
    </source>
</reference>
<dbReference type="Gene3D" id="3.10.310.30">
    <property type="match status" value="1"/>
</dbReference>
<dbReference type="Gene3D" id="3.90.1640.30">
    <property type="match status" value="1"/>
</dbReference>
<dbReference type="PANTHER" id="PTHR30255">
    <property type="entry name" value="SINGLE-STRANDED-DNA-SPECIFIC EXONUCLEASE RECJ"/>
    <property type="match status" value="1"/>
</dbReference>
<dbReference type="Pfam" id="PF02272">
    <property type="entry name" value="DHHA1"/>
    <property type="match status" value="1"/>
</dbReference>